<dbReference type="GO" id="GO:0004029">
    <property type="term" value="F:aldehyde dehydrogenase (NAD+) activity"/>
    <property type="evidence" value="ECO:0007669"/>
    <property type="project" value="TreeGrafter"/>
</dbReference>
<dbReference type="InterPro" id="IPR051783">
    <property type="entry name" value="NAD(P)-dependent_oxidoreduct"/>
</dbReference>
<proteinExistence type="predicted"/>
<sequence length="336" mass="38378">MILVTGGTGLVGSHLLYKLVESGEKVKAIYRNKEKIKAVKRVFSYYSTNYEVFFSKIEWIEATLNDIPSLEIAFKNVTHVYHCAAFISFDTKEYQALRQINIEGTANIVNISISHKVKKICYVSSIATIGKEENNKLITEESHWNPEAEQSVYAITKYGAEIEVWRGTQEGLNAVIVNPGIIIGPGFWKGGGSGSLIKMVYRGVSRFTKGITGYVDVMDVVNSMMQLMESNITNERFILVSENLSYQDFFTKTATHLKVNAPNKEASKFLLSLAWRLDWLRSFLLNKKRRLFKQTTKTITRKAYFSNKKITEALNYRFKTIDESLTETCQFFLKEL</sequence>
<dbReference type="InterPro" id="IPR001509">
    <property type="entry name" value="Epimerase_deHydtase"/>
</dbReference>
<reference evidence="2" key="1">
    <citation type="submission" date="2024-05" db="EMBL/GenBank/DDBJ databases">
        <title>Pontimicrobium maritimus sp. nov., isolated form sea water.</title>
        <authorList>
            <person name="Muhammad N."/>
            <person name="Vuong T.Q."/>
            <person name="Han H.L."/>
            <person name="Kim S.-G."/>
        </authorList>
    </citation>
    <scope>NUCLEOTIDE SEQUENCE</scope>
    <source>
        <strain evidence="2">SW4</strain>
    </source>
</reference>
<dbReference type="InterPro" id="IPR036291">
    <property type="entry name" value="NAD(P)-bd_dom_sf"/>
</dbReference>
<evidence type="ECO:0000313" key="2">
    <source>
        <dbReference type="EMBL" id="XBG61379.1"/>
    </source>
</evidence>
<name>A0AAU7BTW6_9FLAO</name>
<evidence type="ECO:0000259" key="1">
    <source>
        <dbReference type="Pfam" id="PF01370"/>
    </source>
</evidence>
<feature type="domain" description="NAD-dependent epimerase/dehydratase" evidence="1">
    <location>
        <begin position="2"/>
        <end position="230"/>
    </location>
</feature>
<dbReference type="Gene3D" id="3.40.50.720">
    <property type="entry name" value="NAD(P)-binding Rossmann-like Domain"/>
    <property type="match status" value="1"/>
</dbReference>
<protein>
    <submittedName>
        <fullName evidence="2">NAD-dependent epimerase/dehydratase family protein</fullName>
    </submittedName>
</protein>
<gene>
    <name evidence="2" type="ORF">ABGB03_00390</name>
</gene>
<dbReference type="PANTHER" id="PTHR48079:SF6">
    <property type="entry name" value="NAD(P)-BINDING DOMAIN-CONTAINING PROTEIN-RELATED"/>
    <property type="match status" value="1"/>
</dbReference>
<dbReference type="RefSeq" id="WP_347923866.1">
    <property type="nucleotide sequence ID" value="NZ_CP157199.1"/>
</dbReference>
<accession>A0AAU7BTW6</accession>
<dbReference type="GO" id="GO:0005737">
    <property type="term" value="C:cytoplasm"/>
    <property type="evidence" value="ECO:0007669"/>
    <property type="project" value="TreeGrafter"/>
</dbReference>
<dbReference type="PANTHER" id="PTHR48079">
    <property type="entry name" value="PROTEIN YEEZ"/>
    <property type="match status" value="1"/>
</dbReference>
<dbReference type="Pfam" id="PF01370">
    <property type="entry name" value="Epimerase"/>
    <property type="match status" value="1"/>
</dbReference>
<dbReference type="EMBL" id="CP157199">
    <property type="protein sequence ID" value="XBG61379.1"/>
    <property type="molecule type" value="Genomic_DNA"/>
</dbReference>
<organism evidence="2">
    <name type="scientific">Pontimicrobium sp. SW4</name>
    <dbReference type="NCBI Taxonomy" id="3153519"/>
    <lineage>
        <taxon>Bacteria</taxon>
        <taxon>Pseudomonadati</taxon>
        <taxon>Bacteroidota</taxon>
        <taxon>Flavobacteriia</taxon>
        <taxon>Flavobacteriales</taxon>
        <taxon>Flavobacteriaceae</taxon>
        <taxon>Pontimicrobium</taxon>
    </lineage>
</organism>
<dbReference type="AlphaFoldDB" id="A0AAU7BTW6"/>
<dbReference type="SUPFAM" id="SSF51735">
    <property type="entry name" value="NAD(P)-binding Rossmann-fold domains"/>
    <property type="match status" value="1"/>
</dbReference>